<evidence type="ECO:0000256" key="12">
    <source>
        <dbReference type="ARBA" id="ARBA00037975"/>
    </source>
</evidence>
<evidence type="ECO:0000256" key="8">
    <source>
        <dbReference type="ARBA" id="ARBA00022982"/>
    </source>
</evidence>
<comment type="cofactor">
    <cofactor evidence="1">
        <name>heme b</name>
        <dbReference type="ChEBI" id="CHEBI:60344"/>
    </cofactor>
</comment>
<dbReference type="Pfam" id="PF01292">
    <property type="entry name" value="Ni_hydr_CYTB"/>
    <property type="match status" value="1"/>
</dbReference>
<sequence length="210" mass="23090">MNTVPMRNEKASRYGAVAIGLHWLIAAGILVLIGMGLTMDHVALDPMRMFQLYQLHKSIGISVLLLVCLRVGWRLTHAAPALPADMPAAERRAAHLAHLALYGLQIVLPLSGWAMVSASVLGIPTVLFGTVPWPDLPVFAMLQDKAPVEAVLKEFHHWAAWTLVVLIVLHIAAVLRHALILRDSVPGRMLPRPVGSSRRKRPEDLHNAIH</sequence>
<dbReference type="KEGG" id="aoy:EOV40_011465"/>
<organism evidence="15 16">
    <name type="scientific">Acetobacter oryzoeni</name>
    <dbReference type="NCBI Taxonomy" id="2500548"/>
    <lineage>
        <taxon>Bacteria</taxon>
        <taxon>Pseudomonadati</taxon>
        <taxon>Pseudomonadota</taxon>
        <taxon>Alphaproteobacteria</taxon>
        <taxon>Acetobacterales</taxon>
        <taxon>Acetobacteraceae</taxon>
        <taxon>Acetobacter</taxon>
    </lineage>
</organism>
<evidence type="ECO:0000256" key="11">
    <source>
        <dbReference type="ARBA" id="ARBA00023136"/>
    </source>
</evidence>
<dbReference type="InterPro" id="IPR011577">
    <property type="entry name" value="Cyt_b561_bac/Ni-Hgenase"/>
</dbReference>
<feature type="transmembrane region" description="Helical" evidence="13">
    <location>
        <begin position="94"/>
        <end position="116"/>
    </location>
</feature>
<evidence type="ECO:0000256" key="7">
    <source>
        <dbReference type="ARBA" id="ARBA00022723"/>
    </source>
</evidence>
<keyword evidence="7" id="KW-0479">Metal-binding</keyword>
<dbReference type="GO" id="GO:0020037">
    <property type="term" value="F:heme binding"/>
    <property type="evidence" value="ECO:0007669"/>
    <property type="project" value="TreeGrafter"/>
</dbReference>
<evidence type="ECO:0000256" key="2">
    <source>
        <dbReference type="ARBA" id="ARBA00004651"/>
    </source>
</evidence>
<evidence type="ECO:0000313" key="15">
    <source>
        <dbReference type="EMBL" id="QEE86264.1"/>
    </source>
</evidence>
<name>A0A5B9GLT0_9PROT</name>
<feature type="transmembrane region" description="Helical" evidence="13">
    <location>
        <begin position="12"/>
        <end position="35"/>
    </location>
</feature>
<dbReference type="GO" id="GO:0005886">
    <property type="term" value="C:plasma membrane"/>
    <property type="evidence" value="ECO:0007669"/>
    <property type="project" value="UniProtKB-SubCell"/>
</dbReference>
<dbReference type="Gene3D" id="1.20.950.20">
    <property type="entry name" value="Transmembrane di-heme cytochromes, Chain C"/>
    <property type="match status" value="1"/>
</dbReference>
<keyword evidence="3" id="KW-0813">Transport</keyword>
<evidence type="ECO:0000256" key="4">
    <source>
        <dbReference type="ARBA" id="ARBA00022475"/>
    </source>
</evidence>
<keyword evidence="4" id="KW-1003">Cell membrane</keyword>
<keyword evidence="8" id="KW-0249">Electron transport</keyword>
<evidence type="ECO:0000256" key="1">
    <source>
        <dbReference type="ARBA" id="ARBA00001970"/>
    </source>
</evidence>
<dbReference type="RefSeq" id="WP_086641005.1">
    <property type="nucleotide sequence ID" value="NZ_CP042808.1"/>
</dbReference>
<dbReference type="PANTHER" id="PTHR30529:SF1">
    <property type="entry name" value="CYTOCHROME B561 HOMOLOG 2"/>
    <property type="match status" value="1"/>
</dbReference>
<dbReference type="PANTHER" id="PTHR30529">
    <property type="entry name" value="CYTOCHROME B561"/>
    <property type="match status" value="1"/>
</dbReference>
<comment type="subcellular location">
    <subcellularLocation>
        <location evidence="2">Cell membrane</location>
        <topology evidence="2">Multi-pass membrane protein</topology>
    </subcellularLocation>
</comment>
<keyword evidence="9 13" id="KW-1133">Transmembrane helix</keyword>
<evidence type="ECO:0000256" key="5">
    <source>
        <dbReference type="ARBA" id="ARBA00022617"/>
    </source>
</evidence>
<proteinExistence type="inferred from homology"/>
<keyword evidence="5" id="KW-0349">Heme</keyword>
<keyword evidence="10" id="KW-0408">Iron</keyword>
<dbReference type="InterPro" id="IPR016174">
    <property type="entry name" value="Di-haem_cyt_TM"/>
</dbReference>
<evidence type="ECO:0000256" key="6">
    <source>
        <dbReference type="ARBA" id="ARBA00022692"/>
    </source>
</evidence>
<evidence type="ECO:0000313" key="16">
    <source>
        <dbReference type="Proteomes" id="UP000287027"/>
    </source>
</evidence>
<dbReference type="Proteomes" id="UP000287027">
    <property type="component" value="Chromosome"/>
</dbReference>
<dbReference type="InterPro" id="IPR052168">
    <property type="entry name" value="Cytochrome_b561_oxidase"/>
</dbReference>
<dbReference type="GO" id="GO:0009055">
    <property type="term" value="F:electron transfer activity"/>
    <property type="evidence" value="ECO:0007669"/>
    <property type="project" value="InterPro"/>
</dbReference>
<evidence type="ECO:0000256" key="10">
    <source>
        <dbReference type="ARBA" id="ARBA00023004"/>
    </source>
</evidence>
<accession>A0A5B9GLT0</accession>
<evidence type="ECO:0000256" key="13">
    <source>
        <dbReference type="SAM" id="Phobius"/>
    </source>
</evidence>
<reference evidence="15 16" key="1">
    <citation type="submission" date="2019-08" db="EMBL/GenBank/DDBJ databases">
        <title>Acetobacter oryzioeni sp. nov., isolated from Korean rice wine vinegar.</title>
        <authorList>
            <person name="Baek J.H."/>
            <person name="Kim K.H."/>
            <person name="Jeon C.O."/>
            <person name="Han D.M."/>
        </authorList>
    </citation>
    <scope>NUCLEOTIDE SEQUENCE [LARGE SCALE GENOMIC DNA]</scope>
    <source>
        <strain evidence="15 16">B6</strain>
    </source>
</reference>
<dbReference type="GO" id="GO:0046872">
    <property type="term" value="F:metal ion binding"/>
    <property type="evidence" value="ECO:0007669"/>
    <property type="project" value="UniProtKB-KW"/>
</dbReference>
<feature type="domain" description="Cytochrome b561 bacterial/Ni-hydrogenase" evidence="14">
    <location>
        <begin position="13"/>
        <end position="191"/>
    </location>
</feature>
<gene>
    <name evidence="15" type="ORF">EOV40_011465</name>
</gene>
<dbReference type="GO" id="GO:0022904">
    <property type="term" value="P:respiratory electron transport chain"/>
    <property type="evidence" value="ECO:0007669"/>
    <property type="project" value="InterPro"/>
</dbReference>
<keyword evidence="16" id="KW-1185">Reference proteome</keyword>
<dbReference type="SUPFAM" id="SSF81342">
    <property type="entry name" value="Transmembrane di-heme cytochromes"/>
    <property type="match status" value="1"/>
</dbReference>
<comment type="similarity">
    <text evidence="12">Belongs to the cytochrome b561 family.</text>
</comment>
<evidence type="ECO:0000259" key="14">
    <source>
        <dbReference type="Pfam" id="PF01292"/>
    </source>
</evidence>
<dbReference type="AlphaFoldDB" id="A0A5B9GLT0"/>
<keyword evidence="11 13" id="KW-0472">Membrane</keyword>
<dbReference type="EMBL" id="CP042808">
    <property type="protein sequence ID" value="QEE86264.1"/>
    <property type="molecule type" value="Genomic_DNA"/>
</dbReference>
<feature type="transmembrane region" description="Helical" evidence="13">
    <location>
        <begin position="55"/>
        <end position="73"/>
    </location>
</feature>
<evidence type="ECO:0000256" key="9">
    <source>
        <dbReference type="ARBA" id="ARBA00022989"/>
    </source>
</evidence>
<feature type="transmembrane region" description="Helical" evidence="13">
    <location>
        <begin position="158"/>
        <end position="179"/>
    </location>
</feature>
<evidence type="ECO:0000256" key="3">
    <source>
        <dbReference type="ARBA" id="ARBA00022448"/>
    </source>
</evidence>
<protein>
    <submittedName>
        <fullName evidence="15">Cytochrome b</fullName>
    </submittedName>
</protein>
<keyword evidence="6 13" id="KW-0812">Transmembrane</keyword>